<dbReference type="Gene3D" id="3.40.225.10">
    <property type="entry name" value="Class II aldolase/adducin N-terminal domain"/>
    <property type="match status" value="1"/>
</dbReference>
<keyword evidence="4" id="KW-1185">Reference proteome</keyword>
<dbReference type="InterPro" id="IPR001303">
    <property type="entry name" value="Aldolase_II/adducin_N"/>
</dbReference>
<dbReference type="SMART" id="SM01007">
    <property type="entry name" value="Aldolase_II"/>
    <property type="match status" value="1"/>
</dbReference>
<dbReference type="PANTHER" id="PTHR22789">
    <property type="entry name" value="FUCULOSE PHOSPHATE ALDOLASE"/>
    <property type="match status" value="1"/>
</dbReference>
<dbReference type="Proteomes" id="UP001164557">
    <property type="component" value="Chromosome"/>
</dbReference>
<name>A0A0F4M5K7_9LACO</name>
<evidence type="ECO:0000256" key="1">
    <source>
        <dbReference type="ARBA" id="ARBA00022723"/>
    </source>
</evidence>
<evidence type="ECO:0000256" key="2">
    <source>
        <dbReference type="ARBA" id="ARBA00023239"/>
    </source>
</evidence>
<dbReference type="InterPro" id="IPR050197">
    <property type="entry name" value="Aldolase_class_II_sugar_metab"/>
</dbReference>
<protein>
    <submittedName>
        <fullName evidence="3">Class II aldolase/adducin family protein</fullName>
    </submittedName>
</protein>
<keyword evidence="1" id="KW-0479">Metal-binding</keyword>
<accession>A0A0F4M5K7</accession>
<dbReference type="AlphaFoldDB" id="A0A0F4M5K7"/>
<organism evidence="3 4">
    <name type="scientific">Lactobacillus helsingborgensis</name>
    <dbReference type="NCBI Taxonomy" id="1218494"/>
    <lineage>
        <taxon>Bacteria</taxon>
        <taxon>Bacillati</taxon>
        <taxon>Bacillota</taxon>
        <taxon>Bacilli</taxon>
        <taxon>Lactobacillales</taxon>
        <taxon>Lactobacillaceae</taxon>
        <taxon>Lactobacillus</taxon>
    </lineage>
</organism>
<sequence length="198" mass="22498">MLYQSEREKLVKFVKNMYERKVTNSAGGNVSVKVDENHYIMTPRLMAEDFHCDLRPDQILVLDKDANVIEGDGKVTREVNMHLACYEENPEIGAVVHAHALESMTFSTLGIDMPNLTEATQKIGTIKCFKYHQAMTMDLANTVRAQVRADQQATKAYLLNRHGILVTGPTLEKAYDMAERLEWNAKIAKESFVYKKLS</sequence>
<dbReference type="GO" id="GO:0016832">
    <property type="term" value="F:aldehyde-lyase activity"/>
    <property type="evidence" value="ECO:0007669"/>
    <property type="project" value="TreeGrafter"/>
</dbReference>
<dbReference type="NCBIfam" id="NF004979">
    <property type="entry name" value="PRK06357.1"/>
    <property type="match status" value="1"/>
</dbReference>
<dbReference type="OrthoDB" id="9794581at2"/>
<dbReference type="GO" id="GO:0019323">
    <property type="term" value="P:pentose catabolic process"/>
    <property type="evidence" value="ECO:0007669"/>
    <property type="project" value="TreeGrafter"/>
</dbReference>
<dbReference type="SUPFAM" id="SSF53639">
    <property type="entry name" value="AraD/HMP-PK domain-like"/>
    <property type="match status" value="1"/>
</dbReference>
<dbReference type="Pfam" id="PF00596">
    <property type="entry name" value="Aldolase_II"/>
    <property type="match status" value="1"/>
</dbReference>
<reference evidence="3" key="1">
    <citation type="submission" date="2021-09" db="EMBL/GenBank/DDBJ databases">
        <title>Lactobacillus species from Apis mellifera, Switzerland.</title>
        <authorList>
            <person name="Pfister J."/>
            <person name="Brown A."/>
            <person name="Neumann P."/>
            <person name="Collaud A."/>
            <person name="Retschnig G."/>
            <person name="Perreten V."/>
        </authorList>
    </citation>
    <scope>NUCLEOTIDE SEQUENCE</scope>
    <source>
        <strain evidence="3">IBH002</strain>
    </source>
</reference>
<dbReference type="GO" id="GO:0046872">
    <property type="term" value="F:metal ion binding"/>
    <property type="evidence" value="ECO:0007669"/>
    <property type="project" value="UniProtKB-KW"/>
</dbReference>
<dbReference type="EMBL" id="CP084389">
    <property type="protein sequence ID" value="UZX29855.1"/>
    <property type="molecule type" value="Genomic_DNA"/>
</dbReference>
<dbReference type="PANTHER" id="PTHR22789:SF0">
    <property type="entry name" value="3-OXO-TETRONATE 4-PHOSPHATE DECARBOXYLASE-RELATED"/>
    <property type="match status" value="1"/>
</dbReference>
<dbReference type="KEGG" id="lhs:DLD54_01035"/>
<keyword evidence="2" id="KW-0456">Lyase</keyword>
<evidence type="ECO:0000313" key="3">
    <source>
        <dbReference type="EMBL" id="UZX29855.1"/>
    </source>
</evidence>
<gene>
    <name evidence="3" type="ORF">LDX53_01050</name>
</gene>
<dbReference type="RefSeq" id="WP_038520915.1">
    <property type="nucleotide sequence ID" value="NZ_CP029544.1"/>
</dbReference>
<dbReference type="InterPro" id="IPR036409">
    <property type="entry name" value="Aldolase_II/adducin_N_sf"/>
</dbReference>
<dbReference type="GO" id="GO:0005829">
    <property type="term" value="C:cytosol"/>
    <property type="evidence" value="ECO:0007669"/>
    <property type="project" value="TreeGrafter"/>
</dbReference>
<evidence type="ECO:0000313" key="4">
    <source>
        <dbReference type="Proteomes" id="UP001164557"/>
    </source>
</evidence>
<proteinExistence type="predicted"/>